<feature type="transmembrane region" description="Helical" evidence="1">
    <location>
        <begin position="228"/>
        <end position="247"/>
    </location>
</feature>
<dbReference type="AlphaFoldDB" id="A0A094YKZ1"/>
<comment type="caution">
    <text evidence="2">The sequence shown here is derived from an EMBL/GenBank/DDBJ whole genome shotgun (WGS) entry which is preliminary data.</text>
</comment>
<evidence type="ECO:0000313" key="2">
    <source>
        <dbReference type="EMBL" id="KGA93896.1"/>
    </source>
</evidence>
<proteinExistence type="predicted"/>
<evidence type="ECO:0000313" key="3">
    <source>
        <dbReference type="Proteomes" id="UP000029452"/>
    </source>
</evidence>
<organism evidence="2 3">
    <name type="scientific">Leptospirillum ferriphilum</name>
    <dbReference type="NCBI Taxonomy" id="178606"/>
    <lineage>
        <taxon>Bacteria</taxon>
        <taxon>Pseudomonadati</taxon>
        <taxon>Nitrospirota</taxon>
        <taxon>Nitrospiria</taxon>
        <taxon>Nitrospirales</taxon>
        <taxon>Nitrospiraceae</taxon>
        <taxon>Leptospirillum</taxon>
    </lineage>
</organism>
<dbReference type="RefSeq" id="WP_036082588.1">
    <property type="nucleotide sequence ID" value="NZ_JPGK01000005.1"/>
</dbReference>
<dbReference type="PATRIC" id="fig|178606.4.peg.1612"/>
<dbReference type="Proteomes" id="UP000029452">
    <property type="component" value="Unassembled WGS sequence"/>
</dbReference>
<reference evidence="2 3" key="1">
    <citation type="submission" date="2014-06" db="EMBL/GenBank/DDBJ databases">
        <title>Draft genome sequence of iron oxidizing acidophile Leptospirillum ferriphilum DSM14647.</title>
        <authorList>
            <person name="Cardenas J.P."/>
            <person name="Lazcano M."/>
            <person name="Ossandon F.J."/>
            <person name="Corbett M."/>
            <person name="Holmes D.S."/>
            <person name="Watkin E."/>
        </authorList>
    </citation>
    <scope>NUCLEOTIDE SEQUENCE [LARGE SCALE GENOMIC DNA]</scope>
    <source>
        <strain evidence="2 3">DSM 14647</strain>
    </source>
</reference>
<feature type="transmembrane region" description="Helical" evidence="1">
    <location>
        <begin position="123"/>
        <end position="147"/>
    </location>
</feature>
<keyword evidence="1" id="KW-0812">Transmembrane</keyword>
<gene>
    <name evidence="2" type="ORF">LptCag_1606</name>
</gene>
<dbReference type="EMBL" id="JPGK01000005">
    <property type="protein sequence ID" value="KGA93896.1"/>
    <property type="molecule type" value="Genomic_DNA"/>
</dbReference>
<sequence length="280" mass="31636">MPVTIRLPVSLVEEIDDRVRMEGDGASRNAVLSRVVEDWIKKSEFSTFEGMNNRGDISHREGVSTEKGNHVPHGFGDEPSVPEKIFLDSWVDTLKKEIRFREERYFSIRKRLGRDVHIMMNPWVANLIVVALALGEFPLNMIVFRMFGEAEVLTWVMASTISLTIPILAFFLGRHLRHTLPEKLGDWTMAVAASGIVVGLIYFVSELRTSYILQEGAARHPGIVDKSLIAINGVLFLAALLSSFMSADPDKTLDQTRKGLNSLRKKLRKAEAGRLFEWKK</sequence>
<protein>
    <submittedName>
        <fullName evidence="2">Uncharacterized protein</fullName>
    </submittedName>
</protein>
<name>A0A094YKZ1_9BACT</name>
<keyword evidence="1" id="KW-1133">Transmembrane helix</keyword>
<dbReference type="CDD" id="cd22231">
    <property type="entry name" value="RHH_NikR_HicB-like"/>
    <property type="match status" value="1"/>
</dbReference>
<keyword evidence="1" id="KW-0472">Membrane</keyword>
<evidence type="ECO:0000256" key="1">
    <source>
        <dbReference type="SAM" id="Phobius"/>
    </source>
</evidence>
<accession>A0A094YKZ1</accession>
<feature type="transmembrane region" description="Helical" evidence="1">
    <location>
        <begin position="184"/>
        <end position="204"/>
    </location>
</feature>
<feature type="transmembrane region" description="Helical" evidence="1">
    <location>
        <begin position="153"/>
        <end position="172"/>
    </location>
</feature>